<evidence type="ECO:0000256" key="1">
    <source>
        <dbReference type="PROSITE-ProRule" id="PRU00023"/>
    </source>
</evidence>
<feature type="repeat" description="ANK" evidence="1">
    <location>
        <begin position="160"/>
        <end position="192"/>
    </location>
</feature>
<dbReference type="Proteomes" id="UP001642484">
    <property type="component" value="Unassembled WGS sequence"/>
</dbReference>
<dbReference type="EMBL" id="CAXAMN010026537">
    <property type="protein sequence ID" value="CAK9103769.1"/>
    <property type="molecule type" value="Genomic_DNA"/>
</dbReference>
<dbReference type="InterPro" id="IPR036770">
    <property type="entry name" value="Ankyrin_rpt-contain_sf"/>
</dbReference>
<organism evidence="3 4">
    <name type="scientific">Durusdinium trenchii</name>
    <dbReference type="NCBI Taxonomy" id="1381693"/>
    <lineage>
        <taxon>Eukaryota</taxon>
        <taxon>Sar</taxon>
        <taxon>Alveolata</taxon>
        <taxon>Dinophyceae</taxon>
        <taxon>Suessiales</taxon>
        <taxon>Symbiodiniaceae</taxon>
        <taxon>Durusdinium</taxon>
    </lineage>
</organism>
<accession>A0ABP0RSZ8</accession>
<proteinExistence type="predicted"/>
<reference evidence="3 4" key="1">
    <citation type="submission" date="2024-02" db="EMBL/GenBank/DDBJ databases">
        <authorList>
            <person name="Chen Y."/>
            <person name="Shah S."/>
            <person name="Dougan E. K."/>
            <person name="Thang M."/>
            <person name="Chan C."/>
        </authorList>
    </citation>
    <scope>NUCLEOTIDE SEQUENCE [LARGE SCALE GENOMIC DNA]</scope>
</reference>
<evidence type="ECO:0000313" key="4">
    <source>
        <dbReference type="Proteomes" id="UP001642484"/>
    </source>
</evidence>
<gene>
    <name evidence="3" type="ORF">CCMP2556_LOCUS48691</name>
</gene>
<keyword evidence="4" id="KW-1185">Reference proteome</keyword>
<dbReference type="InterPro" id="IPR002110">
    <property type="entry name" value="Ankyrin_rpt"/>
</dbReference>
<comment type="caution">
    <text evidence="3">The sequence shown here is derived from an EMBL/GenBank/DDBJ whole genome shotgun (WGS) entry which is preliminary data.</text>
</comment>
<dbReference type="SUPFAM" id="SSF48403">
    <property type="entry name" value="Ankyrin repeat"/>
    <property type="match status" value="1"/>
</dbReference>
<dbReference type="PROSITE" id="PS50297">
    <property type="entry name" value="ANK_REP_REGION"/>
    <property type="match status" value="1"/>
</dbReference>
<dbReference type="Gene3D" id="1.25.40.20">
    <property type="entry name" value="Ankyrin repeat-containing domain"/>
    <property type="match status" value="1"/>
</dbReference>
<protein>
    <submittedName>
        <fullName evidence="3">Uncharacterized protein</fullName>
    </submittedName>
</protein>
<sequence length="236" mass="27284">DVSHSNCRRAKRGTQEIFKMMQVSPVKSAVKPCLPCEDEEEECMMKIGHVEKPVKPDAFLFDEDDMDFDAFSTRAPSIEDEEPLFPSKLPADRQSEVSTCTGSGSTVGWAAMEEEEWKPNPKRALWKQQEDEALEEFLHKFKFEKGLNHPQSRRRFSKDEQIYPIHVAARIGRHQLVRLMVQRGADPQQKSSKGRKPIDFAWERADLAGEGRLIIEFLKSKTPILPMRDFFEMMQQ</sequence>
<feature type="region of interest" description="Disordered" evidence="2">
    <location>
        <begin position="80"/>
        <end position="104"/>
    </location>
</feature>
<name>A0ABP0RSZ8_9DINO</name>
<evidence type="ECO:0000313" key="3">
    <source>
        <dbReference type="EMBL" id="CAK9103769.1"/>
    </source>
</evidence>
<evidence type="ECO:0000256" key="2">
    <source>
        <dbReference type="SAM" id="MobiDB-lite"/>
    </source>
</evidence>
<dbReference type="PROSITE" id="PS50088">
    <property type="entry name" value="ANK_REPEAT"/>
    <property type="match status" value="1"/>
</dbReference>
<keyword evidence="1" id="KW-0040">ANK repeat</keyword>
<feature type="non-terminal residue" evidence="3">
    <location>
        <position position="1"/>
    </location>
</feature>